<keyword evidence="2" id="KW-1185">Reference proteome</keyword>
<evidence type="ECO:0000313" key="1">
    <source>
        <dbReference type="EMBL" id="MFB9073252.1"/>
    </source>
</evidence>
<name>A0ABV5G2T8_9MICC</name>
<dbReference type="Proteomes" id="UP001589575">
    <property type="component" value="Unassembled WGS sequence"/>
</dbReference>
<proteinExistence type="predicted"/>
<comment type="caution">
    <text evidence="1">The sequence shown here is derived from an EMBL/GenBank/DDBJ whole genome shotgun (WGS) entry which is preliminary data.</text>
</comment>
<reference evidence="1 2" key="1">
    <citation type="submission" date="2024-09" db="EMBL/GenBank/DDBJ databases">
        <authorList>
            <person name="Sun Q."/>
            <person name="Mori K."/>
        </authorList>
    </citation>
    <scope>NUCLEOTIDE SEQUENCE [LARGE SCALE GENOMIC DNA]</scope>
    <source>
        <strain evidence="1 2">CCM 7609</strain>
    </source>
</reference>
<accession>A0ABV5G2T8</accession>
<organism evidence="1 2">
    <name type="scientific">Citricoccus parietis</name>
    <dbReference type="NCBI Taxonomy" id="592307"/>
    <lineage>
        <taxon>Bacteria</taxon>
        <taxon>Bacillati</taxon>
        <taxon>Actinomycetota</taxon>
        <taxon>Actinomycetes</taxon>
        <taxon>Micrococcales</taxon>
        <taxon>Micrococcaceae</taxon>
        <taxon>Citricoccus</taxon>
    </lineage>
</organism>
<protein>
    <submittedName>
        <fullName evidence="1">Uncharacterized protein</fullName>
    </submittedName>
</protein>
<evidence type="ECO:0000313" key="2">
    <source>
        <dbReference type="Proteomes" id="UP001589575"/>
    </source>
</evidence>
<sequence length="43" mass="4458">MAIGPGWAMLPSPSGADDIRHGAGSHLHVLADQIRRQTVPSGP</sequence>
<gene>
    <name evidence="1" type="ORF">ACFFX0_19445</name>
</gene>
<dbReference type="EMBL" id="JBHMFI010000001">
    <property type="protein sequence ID" value="MFB9073252.1"/>
    <property type="molecule type" value="Genomic_DNA"/>
</dbReference>